<evidence type="ECO:0000256" key="1">
    <source>
        <dbReference type="SAM" id="MobiDB-lite"/>
    </source>
</evidence>
<gene>
    <name evidence="2" type="ORF">RRG08_011900</name>
</gene>
<proteinExistence type="predicted"/>
<dbReference type="Proteomes" id="UP001283361">
    <property type="component" value="Unassembled WGS sequence"/>
</dbReference>
<name>A0AAE0ZP14_9GAST</name>
<reference evidence="2" key="1">
    <citation type="journal article" date="2023" name="G3 (Bethesda)">
        <title>A reference genome for the long-term kleptoplast-retaining sea slug Elysia crispata morphotype clarki.</title>
        <authorList>
            <person name="Eastman K.E."/>
            <person name="Pendleton A.L."/>
            <person name="Shaikh M.A."/>
            <person name="Suttiyut T."/>
            <person name="Ogas R."/>
            <person name="Tomko P."/>
            <person name="Gavelis G."/>
            <person name="Widhalm J.R."/>
            <person name="Wisecaver J.H."/>
        </authorList>
    </citation>
    <scope>NUCLEOTIDE SEQUENCE</scope>
    <source>
        <strain evidence="2">ECLA1</strain>
    </source>
</reference>
<evidence type="ECO:0000313" key="2">
    <source>
        <dbReference type="EMBL" id="KAK3771987.1"/>
    </source>
</evidence>
<dbReference type="EMBL" id="JAWDGP010003665">
    <property type="protein sequence ID" value="KAK3771987.1"/>
    <property type="molecule type" value="Genomic_DNA"/>
</dbReference>
<comment type="caution">
    <text evidence="2">The sequence shown here is derived from an EMBL/GenBank/DDBJ whole genome shotgun (WGS) entry which is preliminary data.</text>
</comment>
<keyword evidence="3" id="KW-1185">Reference proteome</keyword>
<feature type="compositionally biased region" description="Polar residues" evidence="1">
    <location>
        <begin position="82"/>
        <end position="94"/>
    </location>
</feature>
<evidence type="ECO:0000313" key="3">
    <source>
        <dbReference type="Proteomes" id="UP001283361"/>
    </source>
</evidence>
<sequence>MQPDPAKPAHATAVSKLIRKPSQQASHQTIHLCRVTRSAGPRGAAPHPQRKPQTSLPQMTGGARDRSENTYVKPFPGAQAQHHIQPSQSSNLETSVPRVERQPHYTVAPGEGSKS</sequence>
<dbReference type="AlphaFoldDB" id="A0AAE0ZP14"/>
<accession>A0AAE0ZP14</accession>
<organism evidence="2 3">
    <name type="scientific">Elysia crispata</name>
    <name type="common">lettuce slug</name>
    <dbReference type="NCBI Taxonomy" id="231223"/>
    <lineage>
        <taxon>Eukaryota</taxon>
        <taxon>Metazoa</taxon>
        <taxon>Spiralia</taxon>
        <taxon>Lophotrochozoa</taxon>
        <taxon>Mollusca</taxon>
        <taxon>Gastropoda</taxon>
        <taxon>Heterobranchia</taxon>
        <taxon>Euthyneura</taxon>
        <taxon>Panpulmonata</taxon>
        <taxon>Sacoglossa</taxon>
        <taxon>Placobranchoidea</taxon>
        <taxon>Plakobranchidae</taxon>
        <taxon>Elysia</taxon>
    </lineage>
</organism>
<feature type="region of interest" description="Disordered" evidence="1">
    <location>
        <begin position="36"/>
        <end position="115"/>
    </location>
</feature>
<protein>
    <submittedName>
        <fullName evidence="2">Uncharacterized protein</fullName>
    </submittedName>
</protein>